<dbReference type="GO" id="GO:0009253">
    <property type="term" value="P:peptidoglycan catabolic process"/>
    <property type="evidence" value="ECO:0007669"/>
    <property type="project" value="TreeGrafter"/>
</dbReference>
<dbReference type="GO" id="GO:0004553">
    <property type="term" value="F:hydrolase activity, hydrolyzing O-glycosyl compounds"/>
    <property type="evidence" value="ECO:0007669"/>
    <property type="project" value="InterPro"/>
</dbReference>
<evidence type="ECO:0000313" key="8">
    <source>
        <dbReference type="EMBL" id="TGK96394.1"/>
    </source>
</evidence>
<dbReference type="Gene3D" id="2.40.40.10">
    <property type="entry name" value="RlpA-like domain"/>
    <property type="match status" value="1"/>
</dbReference>
<dbReference type="SMART" id="SM00925">
    <property type="entry name" value="MltA"/>
    <property type="match status" value="1"/>
</dbReference>
<dbReference type="Pfam" id="PF03562">
    <property type="entry name" value="MltA"/>
    <property type="match status" value="1"/>
</dbReference>
<dbReference type="InterPro" id="IPR036908">
    <property type="entry name" value="RlpA-like_sf"/>
</dbReference>
<reference evidence="8" key="1">
    <citation type="journal article" date="2019" name="PLoS Negl. Trop. Dis.">
        <title>Revisiting the worldwide diversity of Leptospira species in the environment.</title>
        <authorList>
            <person name="Vincent A.T."/>
            <person name="Schiettekatte O."/>
            <person name="Bourhy P."/>
            <person name="Veyrier F.J."/>
            <person name="Picardeau M."/>
        </authorList>
    </citation>
    <scope>NUCLEOTIDE SEQUENCE [LARGE SCALE GENOMIC DNA]</scope>
    <source>
        <strain evidence="8">201800277</strain>
    </source>
</reference>
<dbReference type="GO" id="GO:0019867">
    <property type="term" value="C:outer membrane"/>
    <property type="evidence" value="ECO:0007669"/>
    <property type="project" value="InterPro"/>
</dbReference>
<comment type="caution">
    <text evidence="8">The sequence shown here is derived from an EMBL/GenBank/DDBJ whole genome shotgun (WGS) entry which is preliminary data.</text>
</comment>
<evidence type="ECO:0000256" key="6">
    <source>
        <dbReference type="SAM" id="MobiDB-lite"/>
    </source>
</evidence>
<dbReference type="CDD" id="cd14669">
    <property type="entry name" value="mlta_related_B"/>
    <property type="match status" value="1"/>
</dbReference>
<feature type="compositionally biased region" description="Polar residues" evidence="6">
    <location>
        <begin position="45"/>
        <end position="59"/>
    </location>
</feature>
<evidence type="ECO:0000256" key="2">
    <source>
        <dbReference type="ARBA" id="ARBA00012587"/>
    </source>
</evidence>
<evidence type="ECO:0000313" key="9">
    <source>
        <dbReference type="Proteomes" id="UP000297891"/>
    </source>
</evidence>
<dbReference type="InterPro" id="IPR005300">
    <property type="entry name" value="MltA_B"/>
</dbReference>
<evidence type="ECO:0000259" key="7">
    <source>
        <dbReference type="SMART" id="SM00925"/>
    </source>
</evidence>
<dbReference type="EMBL" id="RQFP01000001">
    <property type="protein sequence ID" value="TGK96394.1"/>
    <property type="molecule type" value="Genomic_DNA"/>
</dbReference>
<dbReference type="EC" id="4.2.2.n1" evidence="2"/>
<dbReference type="PANTHER" id="PTHR30124:SF0">
    <property type="entry name" value="MEMBRANE-BOUND LYTIC MUREIN TRANSGLYCOSYLASE A"/>
    <property type="match status" value="1"/>
</dbReference>
<dbReference type="CDD" id="cd22785">
    <property type="entry name" value="DPBB_MltA-like"/>
    <property type="match status" value="1"/>
</dbReference>
<keyword evidence="9" id="KW-1185">Reference proteome</keyword>
<dbReference type="InterPro" id="IPR026044">
    <property type="entry name" value="MltA"/>
</dbReference>
<dbReference type="OrthoDB" id="9783686at2"/>
<name>A0A2M9Y488_9LEPT</name>
<feature type="domain" description="Lytic transglycosylase MltA" evidence="7">
    <location>
        <begin position="157"/>
        <end position="290"/>
    </location>
</feature>
<organism evidence="8 9">
    <name type="scientific">Leptospira brenneri</name>
    <dbReference type="NCBI Taxonomy" id="2023182"/>
    <lineage>
        <taxon>Bacteria</taxon>
        <taxon>Pseudomonadati</taxon>
        <taxon>Spirochaetota</taxon>
        <taxon>Spirochaetia</taxon>
        <taxon>Leptospirales</taxon>
        <taxon>Leptospiraceae</taxon>
        <taxon>Leptospira</taxon>
    </lineage>
</organism>
<dbReference type="Gene3D" id="2.40.240.50">
    <property type="entry name" value="Barwin-like endoglucanases"/>
    <property type="match status" value="1"/>
</dbReference>
<dbReference type="InterPro" id="IPR010611">
    <property type="entry name" value="3D_dom"/>
</dbReference>
<keyword evidence="3" id="KW-0456">Lyase</keyword>
<protein>
    <recommendedName>
        <fullName evidence="2">peptidoglycan lytic exotransglycosylase</fullName>
        <ecNumber evidence="2">4.2.2.n1</ecNumber>
    </recommendedName>
    <alternativeName>
        <fullName evidence="5">Murein hydrolase A</fullName>
    </alternativeName>
</protein>
<evidence type="ECO:0000256" key="3">
    <source>
        <dbReference type="ARBA" id="ARBA00023239"/>
    </source>
</evidence>
<feature type="region of interest" description="Disordered" evidence="6">
    <location>
        <begin position="44"/>
        <end position="69"/>
    </location>
</feature>
<dbReference type="PANTHER" id="PTHR30124">
    <property type="entry name" value="MEMBRANE-BOUND LYTIC MUREIN TRANSGLYCOSYLASE A"/>
    <property type="match status" value="1"/>
</dbReference>
<accession>A0A2M9Y488</accession>
<evidence type="ECO:0000256" key="1">
    <source>
        <dbReference type="ARBA" id="ARBA00001420"/>
    </source>
</evidence>
<keyword evidence="4" id="KW-0961">Cell wall biogenesis/degradation</keyword>
<comment type="catalytic activity">
    <reaction evidence="1">
        <text>Exolytic cleavage of the (1-&gt;4)-beta-glycosidic linkage between N-acetylmuramic acid (MurNAc) and N-acetylglucosamine (GlcNAc) residues in peptidoglycan, from either the reducing or the non-reducing ends of the peptidoglycan chains, with concomitant formation of a 1,6-anhydrobond in the MurNAc residue.</text>
        <dbReference type="EC" id="4.2.2.n1"/>
    </reaction>
</comment>
<dbReference type="GO" id="GO:0008933">
    <property type="term" value="F:peptidoglycan lytic transglycosylase activity"/>
    <property type="evidence" value="ECO:0007669"/>
    <property type="project" value="TreeGrafter"/>
</dbReference>
<dbReference type="GO" id="GO:0009254">
    <property type="term" value="P:peptidoglycan turnover"/>
    <property type="evidence" value="ECO:0007669"/>
    <property type="project" value="InterPro"/>
</dbReference>
<dbReference type="AlphaFoldDB" id="A0A2M9Y488"/>
<proteinExistence type="predicted"/>
<dbReference type="GO" id="GO:0071555">
    <property type="term" value="P:cell wall organization"/>
    <property type="evidence" value="ECO:0007669"/>
    <property type="project" value="UniProtKB-KW"/>
</dbReference>
<sequence>MFSVHTLKKESHLPFRLTVKLNLLSFVLSALSFTALSTEPRKNSHQSLKQTDLSSISNPSQPPKFWGNEISSKDSNLEFALKESILYFKRIPKDTKFQIFKENYTNEEILSSIEDLQTIVHNHSDHQIQTEIKKRFQLIELKPLNESPTITGYYEVRIQGKTKPDEEHQYPVLSLPKSGDTVADNPIFFHREKWNQKSIWEKYSRVIVFLRLTDLHLAQLEGSAFVETETKETFRINYAGDNGKNYISPSVYLQGICPSLKPYHLANCFQSKPKEVTEAILKNPRYIFFEKETLPKIRTKEYSFGPMGSGGIRLVSFRSVAMDKQIPLGLPVLLSFQSDNMLINNHLVFVHDRGNAIFGEGRLDYYLGSGDGVEEAANNLLTKGKVILLLPKRTKKSK</sequence>
<evidence type="ECO:0000256" key="4">
    <source>
        <dbReference type="ARBA" id="ARBA00023316"/>
    </source>
</evidence>
<dbReference type="Pfam" id="PF06725">
    <property type="entry name" value="3D"/>
    <property type="match status" value="1"/>
</dbReference>
<evidence type="ECO:0000256" key="5">
    <source>
        <dbReference type="ARBA" id="ARBA00030918"/>
    </source>
</evidence>
<dbReference type="Proteomes" id="UP000297891">
    <property type="component" value="Unassembled WGS sequence"/>
</dbReference>
<dbReference type="RefSeq" id="WP_100789581.1">
    <property type="nucleotide sequence ID" value="NZ_NPDQ01000002.1"/>
</dbReference>
<dbReference type="SUPFAM" id="SSF50685">
    <property type="entry name" value="Barwin-like endoglucanases"/>
    <property type="match status" value="1"/>
</dbReference>
<gene>
    <name evidence="8" type="ORF">EHQ30_07260</name>
</gene>